<dbReference type="GO" id="GO:0051087">
    <property type="term" value="F:protein-folding chaperone binding"/>
    <property type="evidence" value="ECO:0007669"/>
    <property type="project" value="TreeGrafter"/>
</dbReference>
<dbReference type="PROSITE" id="PS50076">
    <property type="entry name" value="DNAJ_2"/>
    <property type="match status" value="1"/>
</dbReference>
<dbReference type="PROSITE" id="PS00636">
    <property type="entry name" value="DNAJ_1"/>
    <property type="match status" value="1"/>
</dbReference>
<dbReference type="GO" id="GO:0051082">
    <property type="term" value="F:unfolded protein binding"/>
    <property type="evidence" value="ECO:0007669"/>
    <property type="project" value="InterPro"/>
</dbReference>
<dbReference type="InterPro" id="IPR008971">
    <property type="entry name" value="HSP40/DnaJ_pept-bd"/>
</dbReference>
<dbReference type="EMBL" id="CAJPIZ010008894">
    <property type="protein sequence ID" value="CAG2111452.1"/>
    <property type="molecule type" value="Genomic_DNA"/>
</dbReference>
<dbReference type="PANTHER" id="PTHR24078:SF553">
    <property type="entry name" value="DNAJ HOMOLOG SUBFAMILY B MEMBER 5"/>
    <property type="match status" value="1"/>
</dbReference>
<dbReference type="InterPro" id="IPR018253">
    <property type="entry name" value="DnaJ_domain_CS"/>
</dbReference>
<accession>A0A7R9Q4H5</accession>
<evidence type="ECO:0000256" key="2">
    <source>
        <dbReference type="SAM" id="MobiDB-lite"/>
    </source>
</evidence>
<sequence>MSELLEVVAKNYYNILGVLRTVSQLDIKKAFRRLALRYHPDKNGNKKATDLFKHILEAYQVLGDCGKRSAYDRNSYPKQTFPQRYPKTPKPQTNTSTDSRRRHKSTPKTNSAEKPAPNKSTEHTVYVSLRDVLRGCTKRVKVTRMVWSSPQEFRKETEILSLDVKRGTKSGTRIVFAGYGNHPYGSDADDIALVVKEQPNHQFRREGNDIVYTAQMSLNEAIVGLPLTVPLLTGETMDVVLNRRQTIEFSEKCVLFIRKVGLGLPDQKHTFIRGDLLIKCQFKS</sequence>
<dbReference type="PANTHER" id="PTHR24078">
    <property type="entry name" value="DNAJ HOMOLOG SUBFAMILY C MEMBER"/>
    <property type="match status" value="1"/>
</dbReference>
<evidence type="ECO:0000259" key="3">
    <source>
        <dbReference type="PROSITE" id="PS50076"/>
    </source>
</evidence>
<reference evidence="4" key="1">
    <citation type="submission" date="2020-11" db="EMBL/GenBank/DDBJ databases">
        <authorList>
            <person name="Tran Van P."/>
        </authorList>
    </citation>
    <scope>NUCLEOTIDE SEQUENCE</scope>
</reference>
<dbReference type="CDD" id="cd10747">
    <property type="entry name" value="DnaJ_C"/>
    <property type="match status" value="1"/>
</dbReference>
<dbReference type="GO" id="GO:0006457">
    <property type="term" value="P:protein folding"/>
    <property type="evidence" value="ECO:0007669"/>
    <property type="project" value="InterPro"/>
</dbReference>
<organism evidence="4">
    <name type="scientific">Medioppia subpectinata</name>
    <dbReference type="NCBI Taxonomy" id="1979941"/>
    <lineage>
        <taxon>Eukaryota</taxon>
        <taxon>Metazoa</taxon>
        <taxon>Ecdysozoa</taxon>
        <taxon>Arthropoda</taxon>
        <taxon>Chelicerata</taxon>
        <taxon>Arachnida</taxon>
        <taxon>Acari</taxon>
        <taxon>Acariformes</taxon>
        <taxon>Sarcoptiformes</taxon>
        <taxon>Oribatida</taxon>
        <taxon>Brachypylina</taxon>
        <taxon>Oppioidea</taxon>
        <taxon>Oppiidae</taxon>
        <taxon>Medioppia</taxon>
    </lineage>
</organism>
<keyword evidence="1" id="KW-0143">Chaperone</keyword>
<dbReference type="AlphaFoldDB" id="A0A7R9Q4H5"/>
<dbReference type="Gene3D" id="2.60.260.20">
    <property type="entry name" value="Urease metallochaperone UreE, N-terminal domain"/>
    <property type="match status" value="2"/>
</dbReference>
<evidence type="ECO:0000313" key="5">
    <source>
        <dbReference type="Proteomes" id="UP000759131"/>
    </source>
</evidence>
<evidence type="ECO:0000313" key="4">
    <source>
        <dbReference type="EMBL" id="CAD7631022.1"/>
    </source>
</evidence>
<dbReference type="Pfam" id="PF00226">
    <property type="entry name" value="DnaJ"/>
    <property type="match status" value="1"/>
</dbReference>
<gene>
    <name evidence="4" type="ORF">OSB1V03_LOCUS11433</name>
</gene>
<dbReference type="InterPro" id="IPR051339">
    <property type="entry name" value="DnaJ_subfamily_B"/>
</dbReference>
<dbReference type="OrthoDB" id="6514907at2759"/>
<dbReference type="GO" id="GO:0005829">
    <property type="term" value="C:cytosol"/>
    <property type="evidence" value="ECO:0007669"/>
    <property type="project" value="TreeGrafter"/>
</dbReference>
<dbReference type="Proteomes" id="UP000759131">
    <property type="component" value="Unassembled WGS sequence"/>
</dbReference>
<protein>
    <recommendedName>
        <fullName evidence="3">J domain-containing protein</fullName>
    </recommendedName>
</protein>
<name>A0A7R9Q4H5_9ACAR</name>
<dbReference type="EMBL" id="OC863469">
    <property type="protein sequence ID" value="CAD7631022.1"/>
    <property type="molecule type" value="Genomic_DNA"/>
</dbReference>
<proteinExistence type="predicted"/>
<dbReference type="PRINTS" id="PR00625">
    <property type="entry name" value="JDOMAIN"/>
</dbReference>
<dbReference type="SUPFAM" id="SSF49493">
    <property type="entry name" value="HSP40/DnaJ peptide-binding domain"/>
    <property type="match status" value="2"/>
</dbReference>
<dbReference type="SUPFAM" id="SSF46565">
    <property type="entry name" value="Chaperone J-domain"/>
    <property type="match status" value="1"/>
</dbReference>
<feature type="region of interest" description="Disordered" evidence="2">
    <location>
        <begin position="73"/>
        <end position="123"/>
    </location>
</feature>
<dbReference type="SMART" id="SM00271">
    <property type="entry name" value="DnaJ"/>
    <property type="match status" value="1"/>
</dbReference>
<dbReference type="Pfam" id="PF01556">
    <property type="entry name" value="DnaJ_C"/>
    <property type="match status" value="1"/>
</dbReference>
<dbReference type="InterPro" id="IPR036869">
    <property type="entry name" value="J_dom_sf"/>
</dbReference>
<feature type="domain" description="J" evidence="3">
    <location>
        <begin position="11"/>
        <end position="75"/>
    </location>
</feature>
<dbReference type="InterPro" id="IPR002939">
    <property type="entry name" value="DnaJ_C"/>
</dbReference>
<dbReference type="Gene3D" id="1.10.287.110">
    <property type="entry name" value="DnaJ domain"/>
    <property type="match status" value="1"/>
</dbReference>
<dbReference type="InterPro" id="IPR001623">
    <property type="entry name" value="DnaJ_domain"/>
</dbReference>
<dbReference type="CDD" id="cd06257">
    <property type="entry name" value="DnaJ"/>
    <property type="match status" value="1"/>
</dbReference>
<evidence type="ECO:0000256" key="1">
    <source>
        <dbReference type="ARBA" id="ARBA00023186"/>
    </source>
</evidence>
<keyword evidence="5" id="KW-1185">Reference proteome</keyword>